<name>A0A835VC15_VANPL</name>
<comment type="caution">
    <text evidence="1">The sequence shown here is derived from an EMBL/GenBank/DDBJ whole genome shotgun (WGS) entry which is preliminary data.</text>
</comment>
<dbReference type="OrthoDB" id="1093005at2759"/>
<gene>
    <name evidence="1" type="ORF">HPP92_007644</name>
</gene>
<evidence type="ECO:0000313" key="1">
    <source>
        <dbReference type="EMBL" id="KAG0490781.1"/>
    </source>
</evidence>
<accession>A0A835VC15</accession>
<organism evidence="1 2">
    <name type="scientific">Vanilla planifolia</name>
    <name type="common">Vanilla</name>
    <dbReference type="NCBI Taxonomy" id="51239"/>
    <lineage>
        <taxon>Eukaryota</taxon>
        <taxon>Viridiplantae</taxon>
        <taxon>Streptophyta</taxon>
        <taxon>Embryophyta</taxon>
        <taxon>Tracheophyta</taxon>
        <taxon>Spermatophyta</taxon>
        <taxon>Magnoliopsida</taxon>
        <taxon>Liliopsida</taxon>
        <taxon>Asparagales</taxon>
        <taxon>Orchidaceae</taxon>
        <taxon>Vanilloideae</taxon>
        <taxon>Vanilleae</taxon>
        <taxon>Vanilla</taxon>
    </lineage>
</organism>
<sequence length="128" mass="14123">MAEGLPPTRSPLRTIFVDTSIGTHLAVAVSIHDAIGDVKAKIKADHALCFQEVGEITITAIKVRRRRLFYSLADAMPVVNAFEGVIGSWFMCVDVAPMCFSKNNEVTNGKVMHDQLEHDDSAVRDRCH</sequence>
<dbReference type="Proteomes" id="UP000639772">
    <property type="component" value="Chromosome 3"/>
</dbReference>
<protein>
    <submittedName>
        <fullName evidence="1">Uncharacterized protein</fullName>
    </submittedName>
</protein>
<proteinExistence type="predicted"/>
<evidence type="ECO:0000313" key="2">
    <source>
        <dbReference type="Proteomes" id="UP000639772"/>
    </source>
</evidence>
<dbReference type="EMBL" id="JADCNM010000003">
    <property type="protein sequence ID" value="KAG0490781.1"/>
    <property type="molecule type" value="Genomic_DNA"/>
</dbReference>
<dbReference type="AlphaFoldDB" id="A0A835VC15"/>
<reference evidence="1 2" key="1">
    <citation type="journal article" date="2020" name="Nat. Food">
        <title>A phased Vanilla planifolia genome enables genetic improvement of flavour and production.</title>
        <authorList>
            <person name="Hasing T."/>
            <person name="Tang H."/>
            <person name="Brym M."/>
            <person name="Khazi F."/>
            <person name="Huang T."/>
            <person name="Chambers A.H."/>
        </authorList>
    </citation>
    <scope>NUCLEOTIDE SEQUENCE [LARGE SCALE GENOMIC DNA]</scope>
    <source>
        <tissue evidence="1">Leaf</tissue>
    </source>
</reference>